<dbReference type="GeneID" id="84650718"/>
<dbReference type="AlphaFoldDB" id="A0A511NKE0"/>
<gene>
    <name evidence="3" type="ORF">EB1_29570</name>
</gene>
<comment type="caution">
    <text evidence="3">The sequence shown here is derived from an EMBL/GenBank/DDBJ whole genome shotgun (WGS) entry which is preliminary data.</text>
</comment>
<proteinExistence type="predicted"/>
<feature type="signal peptide" evidence="1">
    <location>
        <begin position="1"/>
        <end position="23"/>
    </location>
</feature>
<dbReference type="EMBL" id="BJXC01000025">
    <property type="protein sequence ID" value="GEM53167.1"/>
    <property type="molecule type" value="Genomic_DNA"/>
</dbReference>
<dbReference type="Gene3D" id="2.60.120.40">
    <property type="match status" value="1"/>
</dbReference>
<dbReference type="Pfam" id="PF00386">
    <property type="entry name" value="C1q"/>
    <property type="match status" value="1"/>
</dbReference>
<sequence>MIKDLKRKLALLLFLGTTLGMYAQVGINTKDVKGSFHVDGKKDNQSPPTTEQAGNDFVVATNGNVGVGIITPAVKLDLRSTSNLNNALGIGSTSKTAEAVGAGAIRYVDVSGGKLQVSDGTQWMDIYSTPKKSFVVARIRTADKAIKFVYNTASVLSGWEVTNDVSSSFNGTTGEFTAPRDGVYTFSFAYDFVQEGSTFLVNSSVESQFVKNNNLIEVKCLKTYGKSTRGAQAGGNCVSSMKLNENDKVVVKLLQRIDNSTSGGRGLRSSPTVNAPNFGFNNLTIVEQ</sequence>
<organism evidence="3 4">
    <name type="scientific">Empedobacter brevis NBRC 14943 = ATCC 43319</name>
    <dbReference type="NCBI Taxonomy" id="1218108"/>
    <lineage>
        <taxon>Bacteria</taxon>
        <taxon>Pseudomonadati</taxon>
        <taxon>Bacteroidota</taxon>
        <taxon>Flavobacteriia</taxon>
        <taxon>Flavobacteriales</taxon>
        <taxon>Weeksellaceae</taxon>
        <taxon>Empedobacter</taxon>
    </lineage>
</organism>
<keyword evidence="4" id="KW-1185">Reference proteome</keyword>
<feature type="chain" id="PRO_5022174985" description="C1q domain-containing protein" evidence="1">
    <location>
        <begin position="24"/>
        <end position="288"/>
    </location>
</feature>
<evidence type="ECO:0000259" key="2">
    <source>
        <dbReference type="Pfam" id="PF00386"/>
    </source>
</evidence>
<evidence type="ECO:0000256" key="1">
    <source>
        <dbReference type="SAM" id="SignalP"/>
    </source>
</evidence>
<dbReference type="InterPro" id="IPR008983">
    <property type="entry name" value="Tumour_necrosis_fac-like_dom"/>
</dbReference>
<evidence type="ECO:0000313" key="4">
    <source>
        <dbReference type="Proteomes" id="UP000321245"/>
    </source>
</evidence>
<dbReference type="InterPro" id="IPR001073">
    <property type="entry name" value="C1q_dom"/>
</dbReference>
<keyword evidence="1" id="KW-0732">Signal</keyword>
<dbReference type="OrthoDB" id="1240046at2"/>
<dbReference type="RefSeq" id="WP_019976086.1">
    <property type="nucleotide sequence ID" value="NZ_BJXC01000025.1"/>
</dbReference>
<dbReference type="Proteomes" id="UP000321245">
    <property type="component" value="Unassembled WGS sequence"/>
</dbReference>
<dbReference type="SUPFAM" id="SSF49842">
    <property type="entry name" value="TNF-like"/>
    <property type="match status" value="1"/>
</dbReference>
<name>A0A511NKE0_9FLAO</name>
<evidence type="ECO:0000313" key="3">
    <source>
        <dbReference type="EMBL" id="GEM53167.1"/>
    </source>
</evidence>
<feature type="domain" description="C1q" evidence="2">
    <location>
        <begin position="163"/>
        <end position="256"/>
    </location>
</feature>
<reference evidence="3 4" key="1">
    <citation type="submission" date="2019-07" db="EMBL/GenBank/DDBJ databases">
        <title>Whole genome shotgun sequence of Empedobacter brevis NBRC 14943.</title>
        <authorList>
            <person name="Hosoyama A."/>
            <person name="Uohara A."/>
            <person name="Ohji S."/>
            <person name="Ichikawa N."/>
        </authorList>
    </citation>
    <scope>NUCLEOTIDE SEQUENCE [LARGE SCALE GENOMIC DNA]</scope>
    <source>
        <strain evidence="3 4">NBRC 14943</strain>
    </source>
</reference>
<accession>A0A511NKE0</accession>
<dbReference type="STRING" id="1218108.GCA_000382425_02611"/>
<protein>
    <recommendedName>
        <fullName evidence="2">C1q domain-containing protein</fullName>
    </recommendedName>
</protein>